<organism evidence="1 2">
    <name type="scientific">Laccaria amethystina LaAM-08-1</name>
    <dbReference type="NCBI Taxonomy" id="1095629"/>
    <lineage>
        <taxon>Eukaryota</taxon>
        <taxon>Fungi</taxon>
        <taxon>Dikarya</taxon>
        <taxon>Basidiomycota</taxon>
        <taxon>Agaricomycotina</taxon>
        <taxon>Agaricomycetes</taxon>
        <taxon>Agaricomycetidae</taxon>
        <taxon>Agaricales</taxon>
        <taxon>Agaricineae</taxon>
        <taxon>Hydnangiaceae</taxon>
        <taxon>Laccaria</taxon>
    </lineage>
</organism>
<dbReference type="HOGENOM" id="CLU_2184383_0_0_1"/>
<gene>
    <name evidence="1" type="ORF">K443DRAFT_150858</name>
</gene>
<name>A0A0C9YBW3_9AGAR</name>
<evidence type="ECO:0000313" key="1">
    <source>
        <dbReference type="EMBL" id="KIK07792.1"/>
    </source>
</evidence>
<reference evidence="2" key="2">
    <citation type="submission" date="2015-01" db="EMBL/GenBank/DDBJ databases">
        <title>Evolutionary Origins and Diversification of the Mycorrhizal Mutualists.</title>
        <authorList>
            <consortium name="DOE Joint Genome Institute"/>
            <consortium name="Mycorrhizal Genomics Consortium"/>
            <person name="Kohler A."/>
            <person name="Kuo A."/>
            <person name="Nagy L.G."/>
            <person name="Floudas D."/>
            <person name="Copeland A."/>
            <person name="Barry K.W."/>
            <person name="Cichocki N."/>
            <person name="Veneault-Fourrey C."/>
            <person name="LaButti K."/>
            <person name="Lindquist E.A."/>
            <person name="Lipzen A."/>
            <person name="Lundell T."/>
            <person name="Morin E."/>
            <person name="Murat C."/>
            <person name="Riley R."/>
            <person name="Ohm R."/>
            <person name="Sun H."/>
            <person name="Tunlid A."/>
            <person name="Henrissat B."/>
            <person name="Grigoriev I.V."/>
            <person name="Hibbett D.S."/>
            <person name="Martin F."/>
        </authorList>
    </citation>
    <scope>NUCLEOTIDE SEQUENCE [LARGE SCALE GENOMIC DNA]</scope>
    <source>
        <strain evidence="2">LaAM-08-1</strain>
    </source>
</reference>
<reference evidence="1 2" key="1">
    <citation type="submission" date="2014-04" db="EMBL/GenBank/DDBJ databases">
        <authorList>
            <consortium name="DOE Joint Genome Institute"/>
            <person name="Kuo A."/>
            <person name="Kohler A."/>
            <person name="Nagy L.G."/>
            <person name="Floudas D."/>
            <person name="Copeland A."/>
            <person name="Barry K.W."/>
            <person name="Cichocki N."/>
            <person name="Veneault-Fourrey C."/>
            <person name="LaButti K."/>
            <person name="Lindquist E.A."/>
            <person name="Lipzen A."/>
            <person name="Lundell T."/>
            <person name="Morin E."/>
            <person name="Murat C."/>
            <person name="Sun H."/>
            <person name="Tunlid A."/>
            <person name="Henrissat B."/>
            <person name="Grigoriev I.V."/>
            <person name="Hibbett D.S."/>
            <person name="Martin F."/>
            <person name="Nordberg H.P."/>
            <person name="Cantor M.N."/>
            <person name="Hua S.X."/>
        </authorList>
    </citation>
    <scope>NUCLEOTIDE SEQUENCE [LARGE SCALE GENOMIC DNA]</scope>
    <source>
        <strain evidence="1 2">LaAM-08-1</strain>
    </source>
</reference>
<keyword evidence="2" id="KW-1185">Reference proteome</keyword>
<protein>
    <submittedName>
        <fullName evidence="1">Uncharacterized protein</fullName>
    </submittedName>
</protein>
<accession>A0A0C9YBW3</accession>
<dbReference type="AlphaFoldDB" id="A0A0C9YBW3"/>
<proteinExistence type="predicted"/>
<dbReference type="EMBL" id="KN838545">
    <property type="protein sequence ID" value="KIK07792.1"/>
    <property type="molecule type" value="Genomic_DNA"/>
</dbReference>
<sequence>MVAEVRDAQWCNFSTRGMSNLVAPTQTNIPPRRVTTKTRLAPCSLPIPIHDILVRSFLYYELGVFIHPNKTPIKAVYFWSLSSQDFQPIVQENNSHHHYRKKSGYGHLL</sequence>
<evidence type="ECO:0000313" key="2">
    <source>
        <dbReference type="Proteomes" id="UP000054477"/>
    </source>
</evidence>
<dbReference type="Proteomes" id="UP000054477">
    <property type="component" value="Unassembled WGS sequence"/>
</dbReference>